<feature type="compositionally biased region" description="Basic residues" evidence="1">
    <location>
        <begin position="8"/>
        <end position="21"/>
    </location>
</feature>
<evidence type="ECO:0000313" key="2">
    <source>
        <dbReference type="EMBL" id="MED6163986.1"/>
    </source>
</evidence>
<accession>A0ABU6US89</accession>
<evidence type="ECO:0000313" key="3">
    <source>
        <dbReference type="Proteomes" id="UP001341840"/>
    </source>
</evidence>
<organism evidence="2 3">
    <name type="scientific">Stylosanthes scabra</name>
    <dbReference type="NCBI Taxonomy" id="79078"/>
    <lineage>
        <taxon>Eukaryota</taxon>
        <taxon>Viridiplantae</taxon>
        <taxon>Streptophyta</taxon>
        <taxon>Embryophyta</taxon>
        <taxon>Tracheophyta</taxon>
        <taxon>Spermatophyta</taxon>
        <taxon>Magnoliopsida</taxon>
        <taxon>eudicotyledons</taxon>
        <taxon>Gunneridae</taxon>
        <taxon>Pentapetalae</taxon>
        <taxon>rosids</taxon>
        <taxon>fabids</taxon>
        <taxon>Fabales</taxon>
        <taxon>Fabaceae</taxon>
        <taxon>Papilionoideae</taxon>
        <taxon>50 kb inversion clade</taxon>
        <taxon>dalbergioids sensu lato</taxon>
        <taxon>Dalbergieae</taxon>
        <taxon>Pterocarpus clade</taxon>
        <taxon>Stylosanthes</taxon>
    </lineage>
</organism>
<dbReference type="Proteomes" id="UP001341840">
    <property type="component" value="Unassembled WGS sequence"/>
</dbReference>
<name>A0ABU6US89_9FABA</name>
<gene>
    <name evidence="2" type="ORF">PIB30_085225</name>
</gene>
<protein>
    <submittedName>
        <fullName evidence="2">Uncharacterized protein</fullName>
    </submittedName>
</protein>
<comment type="caution">
    <text evidence="2">The sequence shown here is derived from an EMBL/GenBank/DDBJ whole genome shotgun (WGS) entry which is preliminary data.</text>
</comment>
<feature type="region of interest" description="Disordered" evidence="1">
    <location>
        <begin position="1"/>
        <end position="42"/>
    </location>
</feature>
<dbReference type="EMBL" id="JASCZI010122241">
    <property type="protein sequence ID" value="MED6163986.1"/>
    <property type="molecule type" value="Genomic_DNA"/>
</dbReference>
<evidence type="ECO:0000256" key="1">
    <source>
        <dbReference type="SAM" id="MobiDB-lite"/>
    </source>
</evidence>
<feature type="compositionally biased region" description="Pro residues" evidence="1">
    <location>
        <begin position="76"/>
        <end position="93"/>
    </location>
</feature>
<proteinExistence type="predicted"/>
<feature type="region of interest" description="Disordered" evidence="1">
    <location>
        <begin position="65"/>
        <end position="105"/>
    </location>
</feature>
<feature type="compositionally biased region" description="Low complexity" evidence="1">
    <location>
        <begin position="23"/>
        <end position="42"/>
    </location>
</feature>
<keyword evidence="3" id="KW-1185">Reference proteome</keyword>
<reference evidence="2 3" key="1">
    <citation type="journal article" date="2023" name="Plants (Basel)">
        <title>Bridging the Gap: Combining Genomics and Transcriptomics Approaches to Understand Stylosanthes scabra, an Orphan Legume from the Brazilian Caatinga.</title>
        <authorList>
            <person name="Ferreira-Neto J.R.C."/>
            <person name="da Silva M.D."/>
            <person name="Binneck E."/>
            <person name="de Melo N.F."/>
            <person name="da Silva R.H."/>
            <person name="de Melo A.L.T.M."/>
            <person name="Pandolfi V."/>
            <person name="Bustamante F.O."/>
            <person name="Brasileiro-Vidal A.C."/>
            <person name="Benko-Iseppon A.M."/>
        </authorList>
    </citation>
    <scope>NUCLEOTIDE SEQUENCE [LARGE SCALE GENOMIC DNA]</scope>
    <source>
        <tissue evidence="2">Leaves</tissue>
    </source>
</reference>
<sequence>MAPQKKVMAPRKKGKRIKGGRLSHSTTASHNTTTTSASNVAASQIGTLTQQPYLMIPNPGYMGPTPPSWPTLGSMGPPPPPVPPVSVPTPPTNSEPSVGPQTSTSTNFISFFIRECIGS</sequence>